<dbReference type="Proteomes" id="UP000193862">
    <property type="component" value="Unassembled WGS sequence"/>
</dbReference>
<dbReference type="AlphaFoldDB" id="A0A1Y5TMY6"/>
<accession>A0A1Y5TMY6</accession>
<name>A0A1Y5TMY6_9RHOB</name>
<dbReference type="PANTHER" id="PTHR33990">
    <property type="entry name" value="PROTEIN YJDN-RELATED"/>
    <property type="match status" value="1"/>
</dbReference>
<evidence type="ECO:0000313" key="2">
    <source>
        <dbReference type="EMBL" id="SLN67796.1"/>
    </source>
</evidence>
<protein>
    <recommendedName>
        <fullName evidence="1">PhnB-like domain-containing protein</fullName>
    </recommendedName>
</protein>
<dbReference type="EMBL" id="FWFS01000013">
    <property type="protein sequence ID" value="SLN67796.1"/>
    <property type="molecule type" value="Genomic_DNA"/>
</dbReference>
<gene>
    <name evidence="2" type="ORF">AQS8620_03184</name>
</gene>
<proteinExistence type="predicted"/>
<keyword evidence="3" id="KW-1185">Reference proteome</keyword>
<dbReference type="OrthoDB" id="9795306at2"/>
<dbReference type="PANTHER" id="PTHR33990:SF1">
    <property type="entry name" value="PROTEIN YJDN"/>
    <property type="match status" value="1"/>
</dbReference>
<dbReference type="Gene3D" id="3.10.180.10">
    <property type="entry name" value="2,3-Dihydroxybiphenyl 1,2-Dioxygenase, domain 1"/>
    <property type="match status" value="1"/>
</dbReference>
<dbReference type="Pfam" id="PF06983">
    <property type="entry name" value="3-dmu-9_3-mt"/>
    <property type="match status" value="1"/>
</dbReference>
<dbReference type="SUPFAM" id="SSF54593">
    <property type="entry name" value="Glyoxalase/Bleomycin resistance protein/Dihydroxybiphenyl dioxygenase"/>
    <property type="match status" value="1"/>
</dbReference>
<evidence type="ECO:0000259" key="1">
    <source>
        <dbReference type="Pfam" id="PF06983"/>
    </source>
</evidence>
<dbReference type="CDD" id="cd06588">
    <property type="entry name" value="PhnB_like"/>
    <property type="match status" value="1"/>
</dbReference>
<sequence length="137" mass="14918">MTPVPYLYFNGSCEAALSAYARIFGGEITALMRMKDMPDPAIPQSAAEMVMHATLTLPNGALIMASDNFRGDSAETSNISLTMNFDTVEAAKAAFDALADGAEIQQDFGPQFWTDGFGALKDRFHIRWQISAPQKAF</sequence>
<dbReference type="InterPro" id="IPR029068">
    <property type="entry name" value="Glyas_Bleomycin-R_OHBP_Dase"/>
</dbReference>
<reference evidence="2 3" key="1">
    <citation type="submission" date="2017-03" db="EMBL/GenBank/DDBJ databases">
        <authorList>
            <person name="Afonso C.L."/>
            <person name="Miller P.J."/>
            <person name="Scott M.A."/>
            <person name="Spackman E."/>
            <person name="Goraichik I."/>
            <person name="Dimitrov K.M."/>
            <person name="Suarez D.L."/>
            <person name="Swayne D.E."/>
        </authorList>
    </citation>
    <scope>NUCLEOTIDE SEQUENCE [LARGE SCALE GENOMIC DNA]</scope>
    <source>
        <strain evidence="2 3">CECT 8620</strain>
    </source>
</reference>
<dbReference type="RefSeq" id="WP_085837976.1">
    <property type="nucleotide sequence ID" value="NZ_FWFS01000013.1"/>
</dbReference>
<feature type="domain" description="PhnB-like" evidence="1">
    <location>
        <begin position="4"/>
        <end position="130"/>
    </location>
</feature>
<evidence type="ECO:0000313" key="3">
    <source>
        <dbReference type="Proteomes" id="UP000193862"/>
    </source>
</evidence>
<organism evidence="2 3">
    <name type="scientific">Aquimixticola soesokkakensis</name>
    <dbReference type="NCBI Taxonomy" id="1519096"/>
    <lineage>
        <taxon>Bacteria</taxon>
        <taxon>Pseudomonadati</taxon>
        <taxon>Pseudomonadota</taxon>
        <taxon>Alphaproteobacteria</taxon>
        <taxon>Rhodobacterales</taxon>
        <taxon>Paracoccaceae</taxon>
        <taxon>Aquimixticola</taxon>
    </lineage>
</organism>
<dbReference type="InterPro" id="IPR028973">
    <property type="entry name" value="PhnB-like"/>
</dbReference>